<dbReference type="EMBL" id="VSSQ01105341">
    <property type="protein sequence ID" value="MPN45430.1"/>
    <property type="molecule type" value="Genomic_DNA"/>
</dbReference>
<sequence length="164" mass="18528">MPGYAFSRQCRCVERSRTGNHDAVQRDPFTGFHLDRIPYPDLFRENGLDTILRDHGCFLGTYIEQCADISPGTADSRILEEFTDGIKQHHRHTFGILTDKESADGGNAHQGEFVEDILLPHGFPCLLQHGDTYRKIGNKIPSQPDPLILEERNSHSGQDDTCHQ</sequence>
<dbReference type="AntiFam" id="ANF00076">
    <property type="entry name" value="Shadow ORF (opposite copA)"/>
</dbReference>
<comment type="caution">
    <text evidence="2">The sequence shown here is derived from an EMBL/GenBank/DDBJ whole genome shotgun (WGS) entry which is preliminary data.</text>
</comment>
<feature type="region of interest" description="Disordered" evidence="1">
    <location>
        <begin position="138"/>
        <end position="164"/>
    </location>
</feature>
<accession>A0A645I2P5</accession>
<reference evidence="2" key="1">
    <citation type="submission" date="2019-08" db="EMBL/GenBank/DDBJ databases">
        <authorList>
            <person name="Kucharzyk K."/>
            <person name="Murdoch R.W."/>
            <person name="Higgins S."/>
            <person name="Loffler F."/>
        </authorList>
    </citation>
    <scope>NUCLEOTIDE SEQUENCE</scope>
</reference>
<evidence type="ECO:0000256" key="1">
    <source>
        <dbReference type="SAM" id="MobiDB-lite"/>
    </source>
</evidence>
<proteinExistence type="predicted"/>
<organism evidence="2">
    <name type="scientific">bioreactor metagenome</name>
    <dbReference type="NCBI Taxonomy" id="1076179"/>
    <lineage>
        <taxon>unclassified sequences</taxon>
        <taxon>metagenomes</taxon>
        <taxon>ecological metagenomes</taxon>
    </lineage>
</organism>
<feature type="compositionally biased region" description="Basic and acidic residues" evidence="1">
    <location>
        <begin position="149"/>
        <end position="164"/>
    </location>
</feature>
<protein>
    <submittedName>
        <fullName evidence="2">Uncharacterized protein</fullName>
    </submittedName>
</protein>
<evidence type="ECO:0000313" key="2">
    <source>
        <dbReference type="EMBL" id="MPN45430.1"/>
    </source>
</evidence>
<name>A0A645I2P5_9ZZZZ</name>
<gene>
    <name evidence="2" type="ORF">SDC9_192997</name>
</gene>
<dbReference type="AlphaFoldDB" id="A0A645I2P5"/>